<gene>
    <name evidence="3" type="ORF">B0I35DRAFT_514775</name>
</gene>
<dbReference type="Gene3D" id="3.40.50.1820">
    <property type="entry name" value="alpha/beta hydrolase"/>
    <property type="match status" value="1"/>
</dbReference>
<dbReference type="PROSITE" id="PS00941">
    <property type="entry name" value="CARBOXYLESTERASE_B_2"/>
    <property type="match status" value="1"/>
</dbReference>
<keyword evidence="3" id="KW-0378">Hydrolase</keyword>
<dbReference type="OrthoDB" id="408631at2759"/>
<comment type="caution">
    <text evidence="3">The sequence shown here is derived from an EMBL/GenBank/DDBJ whole genome shotgun (WGS) entry which is preliminary data.</text>
</comment>
<dbReference type="InterPro" id="IPR019819">
    <property type="entry name" value="Carboxylesterase_B_CS"/>
</dbReference>
<dbReference type="SUPFAM" id="SSF53474">
    <property type="entry name" value="alpha/beta-Hydrolases"/>
    <property type="match status" value="1"/>
</dbReference>
<keyword evidence="1" id="KW-0732">Signal</keyword>
<evidence type="ECO:0000313" key="3">
    <source>
        <dbReference type="EMBL" id="KAH7310781.1"/>
    </source>
</evidence>
<keyword evidence="4" id="KW-1185">Reference proteome</keyword>
<protein>
    <submittedName>
        <fullName evidence="3">Alpha/Beta hydrolase protein</fullName>
    </submittedName>
</protein>
<dbReference type="AlphaFoldDB" id="A0A8K0SKM9"/>
<name>A0A8K0SKM9_9HYPO</name>
<feature type="domain" description="Carboxylesterase type B" evidence="2">
    <location>
        <begin position="30"/>
        <end position="504"/>
    </location>
</feature>
<proteinExistence type="predicted"/>
<dbReference type="GO" id="GO:0016787">
    <property type="term" value="F:hydrolase activity"/>
    <property type="evidence" value="ECO:0007669"/>
    <property type="project" value="UniProtKB-KW"/>
</dbReference>
<evidence type="ECO:0000256" key="1">
    <source>
        <dbReference type="SAM" id="SignalP"/>
    </source>
</evidence>
<sequence length="535" mass="57629">MLLSRALISLAVANTVSVLAVQLPELKLPYGTWRASKYDSVADVYTFRNIRYAAPPTGPLRFASPAPPAPVSEVQDGSYGPLCPQMDDDGTMNSDSDEDCLFLDVYVPGSALETQGKNLSVLMYIFGGSYTSGGKDSAPSIGLYDGTGFVYQSHGEAIVVVPNYRLGALGGWWGGSTAVNAGATSLGLADQRAALEWIRDYIHILGGNPLDVTVMGQSAGGGSILHHITQFGGERDPLFHKAIIQSPGWQDEWNHQRSEAVFQYFSNLSGCPGGDFGCLRTAPVSAILSAQAQWAGTGLGPTPDGKWIRDHPALELQNGHYWSDLESVVVTHVVDEGGLFVPPVDITDSSITATLTAIYEDPEVVAAIEQFYPPVNSSGSPYQTGTERQAAIASDSLFLAKYRYIAEAFAGKTFAASRTRGNAGHGDDVPPTWYNPTLTSDGIPLPDVIGDAEASQAWQSYLVSFILTGNVNPLRNSSSTIHWGRFCTASHERLRTLDIGDEGFRTIQDTQGTRSQANFWREILGKLASQHPMNW</sequence>
<accession>A0A8K0SKM9</accession>
<feature type="chain" id="PRO_5035443424" evidence="1">
    <location>
        <begin position="21"/>
        <end position="535"/>
    </location>
</feature>
<evidence type="ECO:0000259" key="2">
    <source>
        <dbReference type="Pfam" id="PF00135"/>
    </source>
</evidence>
<dbReference type="Proteomes" id="UP000813444">
    <property type="component" value="Unassembled WGS sequence"/>
</dbReference>
<evidence type="ECO:0000313" key="4">
    <source>
        <dbReference type="Proteomes" id="UP000813444"/>
    </source>
</evidence>
<dbReference type="InterPro" id="IPR050309">
    <property type="entry name" value="Type-B_Carboxylest/Lipase"/>
</dbReference>
<organism evidence="3 4">
    <name type="scientific">Stachybotrys elegans</name>
    <dbReference type="NCBI Taxonomy" id="80388"/>
    <lineage>
        <taxon>Eukaryota</taxon>
        <taxon>Fungi</taxon>
        <taxon>Dikarya</taxon>
        <taxon>Ascomycota</taxon>
        <taxon>Pezizomycotina</taxon>
        <taxon>Sordariomycetes</taxon>
        <taxon>Hypocreomycetidae</taxon>
        <taxon>Hypocreales</taxon>
        <taxon>Stachybotryaceae</taxon>
        <taxon>Stachybotrys</taxon>
    </lineage>
</organism>
<dbReference type="InterPro" id="IPR002018">
    <property type="entry name" value="CarbesteraseB"/>
</dbReference>
<dbReference type="PANTHER" id="PTHR11559">
    <property type="entry name" value="CARBOXYLESTERASE"/>
    <property type="match status" value="1"/>
</dbReference>
<feature type="signal peptide" evidence="1">
    <location>
        <begin position="1"/>
        <end position="20"/>
    </location>
</feature>
<dbReference type="InterPro" id="IPR029058">
    <property type="entry name" value="AB_hydrolase_fold"/>
</dbReference>
<reference evidence="3" key="1">
    <citation type="journal article" date="2021" name="Nat. Commun.">
        <title>Genetic determinants of endophytism in the Arabidopsis root mycobiome.</title>
        <authorList>
            <person name="Mesny F."/>
            <person name="Miyauchi S."/>
            <person name="Thiergart T."/>
            <person name="Pickel B."/>
            <person name="Atanasova L."/>
            <person name="Karlsson M."/>
            <person name="Huettel B."/>
            <person name="Barry K.W."/>
            <person name="Haridas S."/>
            <person name="Chen C."/>
            <person name="Bauer D."/>
            <person name="Andreopoulos W."/>
            <person name="Pangilinan J."/>
            <person name="LaButti K."/>
            <person name="Riley R."/>
            <person name="Lipzen A."/>
            <person name="Clum A."/>
            <person name="Drula E."/>
            <person name="Henrissat B."/>
            <person name="Kohler A."/>
            <person name="Grigoriev I.V."/>
            <person name="Martin F.M."/>
            <person name="Hacquard S."/>
        </authorList>
    </citation>
    <scope>NUCLEOTIDE SEQUENCE</scope>
    <source>
        <strain evidence="3">MPI-CAGE-CH-0235</strain>
    </source>
</reference>
<dbReference type="EMBL" id="JAGPNK010000012">
    <property type="protein sequence ID" value="KAH7310781.1"/>
    <property type="molecule type" value="Genomic_DNA"/>
</dbReference>
<dbReference type="Pfam" id="PF00135">
    <property type="entry name" value="COesterase"/>
    <property type="match status" value="1"/>
</dbReference>